<evidence type="ECO:0000259" key="7">
    <source>
        <dbReference type="PROSITE" id="PS50206"/>
    </source>
</evidence>
<dbReference type="InterPro" id="IPR023753">
    <property type="entry name" value="FAD/NAD-binding_dom"/>
</dbReference>
<dbReference type="Pfam" id="PF00581">
    <property type="entry name" value="Rhodanese"/>
    <property type="match status" value="1"/>
</dbReference>
<evidence type="ECO:0000256" key="1">
    <source>
        <dbReference type="ARBA" id="ARBA00001974"/>
    </source>
</evidence>
<keyword evidence="6" id="KW-0676">Redox-active center</keyword>
<dbReference type="InterPro" id="IPR036873">
    <property type="entry name" value="Rhodanese-like_dom_sf"/>
</dbReference>
<keyword evidence="4" id="KW-0274">FAD</keyword>
<sequence>MNPLKIVVVGSVAAGTSVAAKARRNTETARITVYERGTEISYSGCGLPYYVGGDVEQISALTPRSPAWFKARYDVDIRTGHDVVAVDAGARTISVKNLATGETFEDAYDELVLATGVSPVVPPVPGVDLPGVFTVRTPSDAAAIRAWIEDRGVTRAVVVGAGYIGLEMAEQLAHRGLGVTVVEALDHAMARMDPDMSARVDAELRRHDVDLRLATRVTGITGTPDAATGVTVEGPDGGGPDGAASVDAGVVIAAVGVRPNVDLARQVGARIGQTGAIAVDRVGRTSVDHVWAVGDVAESFHLVTGQPTWVPLGSTANKTGRIAGDAITGGRLEHRGILGTSIVRVFDLAVAQTGLTQAQAEAAGYDVEVLHNIKPDRPEYLGGKSMVIKAVADRGTGRLLGAQAIGPSGVDKRIDVLATAITFGADVADLFHLDLAYSPTYATTKDPVHYTGMALDGAIHGHAPLITPAELETRRKAGEKIQVVDVRSAKDRAKSLVAGSVHLPLDQLRERSGELDPTLVTVTYCNKGVTGNAGQNVLRNLGFERVYNLSGGNQNWQAWTSA</sequence>
<dbReference type="KEGG" id="xce:Xcel_3345"/>
<feature type="domain" description="Rhodanese" evidence="7">
    <location>
        <begin position="477"/>
        <end position="558"/>
    </location>
</feature>
<dbReference type="Pfam" id="PF02852">
    <property type="entry name" value="Pyr_redox_dim"/>
    <property type="match status" value="1"/>
</dbReference>
<dbReference type="Gene3D" id="3.50.50.60">
    <property type="entry name" value="FAD/NAD(P)-binding domain"/>
    <property type="match status" value="2"/>
</dbReference>
<accession>D1BRS9</accession>
<dbReference type="HOGENOM" id="CLU_003291_1_2_11"/>
<evidence type="ECO:0000256" key="6">
    <source>
        <dbReference type="ARBA" id="ARBA00023284"/>
    </source>
</evidence>
<evidence type="ECO:0000256" key="3">
    <source>
        <dbReference type="ARBA" id="ARBA00022630"/>
    </source>
</evidence>
<keyword evidence="3" id="KW-0285">Flavoprotein</keyword>
<dbReference type="GO" id="GO:0016491">
    <property type="term" value="F:oxidoreductase activity"/>
    <property type="evidence" value="ECO:0007669"/>
    <property type="project" value="UniProtKB-KW"/>
</dbReference>
<dbReference type="SMART" id="SM00450">
    <property type="entry name" value="RHOD"/>
    <property type="match status" value="1"/>
</dbReference>
<dbReference type="Proteomes" id="UP000002255">
    <property type="component" value="Chromosome"/>
</dbReference>
<dbReference type="PROSITE" id="PS50206">
    <property type="entry name" value="RHODANESE_3"/>
    <property type="match status" value="1"/>
</dbReference>
<dbReference type="PANTHER" id="PTHR43429">
    <property type="entry name" value="PYRIDINE NUCLEOTIDE-DISULFIDE OXIDOREDUCTASE DOMAIN-CONTAINING"/>
    <property type="match status" value="1"/>
</dbReference>
<evidence type="ECO:0000256" key="4">
    <source>
        <dbReference type="ARBA" id="ARBA00022827"/>
    </source>
</evidence>
<dbReference type="InterPro" id="IPR004099">
    <property type="entry name" value="Pyr_nucl-diS_OxRdtase_dimer"/>
</dbReference>
<dbReference type="PRINTS" id="PR00368">
    <property type="entry name" value="FADPNR"/>
</dbReference>
<dbReference type="SUPFAM" id="SSF51905">
    <property type="entry name" value="FAD/NAD(P)-binding domain"/>
    <property type="match status" value="2"/>
</dbReference>
<evidence type="ECO:0000256" key="2">
    <source>
        <dbReference type="ARBA" id="ARBA00009130"/>
    </source>
</evidence>
<comment type="similarity">
    <text evidence="2">Belongs to the class-III pyridine nucleotide-disulfide oxidoreductase family.</text>
</comment>
<dbReference type="InterPro" id="IPR036188">
    <property type="entry name" value="FAD/NAD-bd_sf"/>
</dbReference>
<proteinExistence type="inferred from homology"/>
<gene>
    <name evidence="8" type="ordered locus">Xcel_3345</name>
</gene>
<dbReference type="SUPFAM" id="SSF55424">
    <property type="entry name" value="FAD/NAD-linked reductases, dimerisation (C-terminal) domain"/>
    <property type="match status" value="1"/>
</dbReference>
<dbReference type="Gene3D" id="3.40.250.10">
    <property type="entry name" value="Rhodanese-like domain"/>
    <property type="match status" value="1"/>
</dbReference>
<comment type="cofactor">
    <cofactor evidence="1">
        <name>FAD</name>
        <dbReference type="ChEBI" id="CHEBI:57692"/>
    </cofactor>
</comment>
<dbReference type="RefSeq" id="WP_012880085.1">
    <property type="nucleotide sequence ID" value="NC_013530.1"/>
</dbReference>
<name>D1BRS9_XYLCX</name>
<evidence type="ECO:0000256" key="5">
    <source>
        <dbReference type="ARBA" id="ARBA00023002"/>
    </source>
</evidence>
<evidence type="ECO:0000313" key="9">
    <source>
        <dbReference type="Proteomes" id="UP000002255"/>
    </source>
</evidence>
<protein>
    <submittedName>
        <fullName evidence="8">FAD-dependent pyridine nucleotide-disulphide oxidoreductase</fullName>
    </submittedName>
</protein>
<dbReference type="Pfam" id="PF07992">
    <property type="entry name" value="Pyr_redox_2"/>
    <property type="match status" value="1"/>
</dbReference>
<dbReference type="STRING" id="446471.Xcel_3345"/>
<evidence type="ECO:0000313" key="8">
    <source>
        <dbReference type="EMBL" id="ACZ32345.1"/>
    </source>
</evidence>
<dbReference type="SUPFAM" id="SSF52821">
    <property type="entry name" value="Rhodanese/Cell cycle control phosphatase"/>
    <property type="match status" value="1"/>
</dbReference>
<dbReference type="InterPro" id="IPR050260">
    <property type="entry name" value="FAD-bd_OxRdtase"/>
</dbReference>
<dbReference type="eggNOG" id="COG0607">
    <property type="taxonomic scope" value="Bacteria"/>
</dbReference>
<reference evidence="8 9" key="2">
    <citation type="journal article" date="2010" name="Stand. Genomic Sci.">
        <title>Complete genome sequence of Xylanimonas cellulosilytica type strain (XIL07).</title>
        <authorList>
            <person name="Foster B."/>
            <person name="Pukall R."/>
            <person name="Abt B."/>
            <person name="Nolan M."/>
            <person name="Glavina Del Rio T."/>
            <person name="Chen F."/>
            <person name="Lucas S."/>
            <person name="Tice H."/>
            <person name="Pitluck S."/>
            <person name="Cheng J.-F."/>
            <person name="Chertkov O."/>
            <person name="Brettin T."/>
            <person name="Han C."/>
            <person name="Detter J.C."/>
            <person name="Bruce D."/>
            <person name="Goodwin L."/>
            <person name="Ivanova N."/>
            <person name="Mavromatis K."/>
            <person name="Pati A."/>
            <person name="Mikhailova N."/>
            <person name="Chen A."/>
            <person name="Palaniappan K."/>
            <person name="Land M."/>
            <person name="Hauser L."/>
            <person name="Chang Y.-J."/>
            <person name="Jeffries C.D."/>
            <person name="Chain P."/>
            <person name="Rohde M."/>
            <person name="Goeker M."/>
            <person name="Bristow J."/>
            <person name="Eisen J.A."/>
            <person name="Markowitz V."/>
            <person name="Hugenholtz P."/>
            <person name="Kyrpides N.C."/>
            <person name="Klenk H.-P."/>
            <person name="Lapidus A."/>
        </authorList>
    </citation>
    <scope>NUCLEOTIDE SEQUENCE [LARGE SCALE GENOMIC DNA]</scope>
    <source>
        <strain evidence="9">DSM 15894 / CECT 5975 / LMG 20990 / XIL07</strain>
    </source>
</reference>
<dbReference type="InterPro" id="IPR001763">
    <property type="entry name" value="Rhodanese-like_dom"/>
</dbReference>
<dbReference type="InterPro" id="IPR016156">
    <property type="entry name" value="FAD/NAD-linked_Rdtase_dimer_sf"/>
</dbReference>
<reference evidence="9" key="1">
    <citation type="submission" date="2009-11" db="EMBL/GenBank/DDBJ databases">
        <title>The complete chromosome of Xylanimonas cellulosilytica DSM 15894.</title>
        <authorList>
            <consortium name="US DOE Joint Genome Institute (JGI-PGF)"/>
            <person name="Lucas S."/>
            <person name="Copeland A."/>
            <person name="Lapidus A."/>
            <person name="Glavina del Rio T."/>
            <person name="Dalin E."/>
            <person name="Tice H."/>
            <person name="Bruce D."/>
            <person name="Goodwin L."/>
            <person name="Pitluck S."/>
            <person name="Kyrpides N."/>
            <person name="Mavromatis K."/>
            <person name="Ivanova N."/>
            <person name="Mikhailova N."/>
            <person name="Foster B."/>
            <person name="Clum A."/>
            <person name="Brettin T."/>
            <person name="Detter J.C."/>
            <person name="Han C."/>
            <person name="Larimer F."/>
            <person name="Land M."/>
            <person name="Hauser L."/>
            <person name="Markowitz V."/>
            <person name="Cheng J.F."/>
            <person name="Hugenholtz P."/>
            <person name="Woyke T."/>
            <person name="Wu D."/>
            <person name="Gehrich-Schroeter G."/>
            <person name="Schneider S."/>
            <person name="Pukall S.R."/>
            <person name="Klenk H.P."/>
            <person name="Eisen J.A."/>
        </authorList>
    </citation>
    <scope>NUCLEOTIDE SEQUENCE [LARGE SCALE GENOMIC DNA]</scope>
    <source>
        <strain evidence="9">DSM 15894 / CECT 5975 / LMG 20990 / XIL07</strain>
    </source>
</reference>
<dbReference type="PANTHER" id="PTHR43429:SF1">
    <property type="entry name" value="NAD(P)H SULFUR OXIDOREDUCTASE (COA-DEPENDENT)"/>
    <property type="match status" value="1"/>
</dbReference>
<keyword evidence="5" id="KW-0560">Oxidoreductase</keyword>
<dbReference type="eggNOG" id="COG0446">
    <property type="taxonomic scope" value="Bacteria"/>
</dbReference>
<dbReference type="PRINTS" id="PR00411">
    <property type="entry name" value="PNDRDTASEI"/>
</dbReference>
<dbReference type="AlphaFoldDB" id="D1BRS9"/>
<organism evidence="8 9">
    <name type="scientific">Xylanimonas cellulosilytica (strain DSM 15894 / JCM 12276 / CECT 5975 / KCTC 9989 / LMG 20990 / NBRC 107835 / XIL07)</name>
    <dbReference type="NCBI Taxonomy" id="446471"/>
    <lineage>
        <taxon>Bacteria</taxon>
        <taxon>Bacillati</taxon>
        <taxon>Actinomycetota</taxon>
        <taxon>Actinomycetes</taxon>
        <taxon>Micrococcales</taxon>
        <taxon>Promicromonosporaceae</taxon>
        <taxon>Xylanimonas</taxon>
    </lineage>
</organism>
<dbReference type="EMBL" id="CP001821">
    <property type="protein sequence ID" value="ACZ32345.1"/>
    <property type="molecule type" value="Genomic_DNA"/>
</dbReference>
<keyword evidence="9" id="KW-1185">Reference proteome</keyword>